<feature type="region of interest" description="Disordered" evidence="1">
    <location>
        <begin position="1"/>
        <end position="108"/>
    </location>
</feature>
<accession>A0A6J4SMI3</accession>
<feature type="compositionally biased region" description="Basic and acidic residues" evidence="1">
    <location>
        <begin position="45"/>
        <end position="62"/>
    </location>
</feature>
<reference evidence="2" key="1">
    <citation type="submission" date="2020-02" db="EMBL/GenBank/DDBJ databases">
        <authorList>
            <person name="Meier V. D."/>
        </authorList>
    </citation>
    <scope>NUCLEOTIDE SEQUENCE</scope>
    <source>
        <strain evidence="2">AVDCRST_MAG45</strain>
    </source>
</reference>
<name>A0A6J4SMI3_9ACTN</name>
<gene>
    <name evidence="2" type="ORF">AVDCRST_MAG45-1112</name>
</gene>
<feature type="compositionally biased region" description="Basic residues" evidence="1">
    <location>
        <begin position="80"/>
        <end position="101"/>
    </location>
</feature>
<proteinExistence type="predicted"/>
<sequence>DLPRAGRRSRPGPGLRRHRPRQRARRPAARPRADGGRHPLAAAARPREPFPQHEQLRGERRAGPLPAALRARGDVLRARAAPRRTKPARACRGRRSGHRHLPVGDRAL</sequence>
<feature type="non-terminal residue" evidence="2">
    <location>
        <position position="108"/>
    </location>
</feature>
<evidence type="ECO:0000313" key="2">
    <source>
        <dbReference type="EMBL" id="CAA9497955.1"/>
    </source>
</evidence>
<dbReference type="EMBL" id="CADCVU010000095">
    <property type="protein sequence ID" value="CAA9497955.1"/>
    <property type="molecule type" value="Genomic_DNA"/>
</dbReference>
<organism evidence="2">
    <name type="scientific">uncultured Solirubrobacterales bacterium</name>
    <dbReference type="NCBI Taxonomy" id="768556"/>
    <lineage>
        <taxon>Bacteria</taxon>
        <taxon>Bacillati</taxon>
        <taxon>Actinomycetota</taxon>
        <taxon>Thermoleophilia</taxon>
        <taxon>Solirubrobacterales</taxon>
        <taxon>environmental samples</taxon>
    </lineage>
</organism>
<protein>
    <submittedName>
        <fullName evidence="2">Uncharacterized protein</fullName>
    </submittedName>
</protein>
<feature type="non-terminal residue" evidence="2">
    <location>
        <position position="1"/>
    </location>
</feature>
<dbReference type="AlphaFoldDB" id="A0A6J4SMI3"/>
<evidence type="ECO:0000256" key="1">
    <source>
        <dbReference type="SAM" id="MobiDB-lite"/>
    </source>
</evidence>
<feature type="compositionally biased region" description="Basic residues" evidence="1">
    <location>
        <begin position="1"/>
        <end position="29"/>
    </location>
</feature>